<protein>
    <submittedName>
        <fullName evidence="2">Uncharacterized protein</fullName>
    </submittedName>
</protein>
<proteinExistence type="predicted"/>
<dbReference type="AlphaFoldDB" id="A0A2P8HRQ2"/>
<sequence>MEEVAVIVLRAGKYKKSCHEGQDFLLCSKIIYIATTYASISLILVTSSPLVIGTPIIL</sequence>
<name>A0A2P8HRQ2_CHINA</name>
<keyword evidence="1" id="KW-0812">Transmembrane</keyword>
<reference evidence="2 3" key="1">
    <citation type="submission" date="2018-03" db="EMBL/GenBank/DDBJ databases">
        <title>Genomic Encyclopedia of Archaeal and Bacterial Type Strains, Phase II (KMG-II): from individual species to whole genera.</title>
        <authorList>
            <person name="Goeker M."/>
        </authorList>
    </citation>
    <scope>NUCLEOTIDE SEQUENCE [LARGE SCALE GENOMIC DNA]</scope>
    <source>
        <strain evidence="2 3">DSM 24859</strain>
    </source>
</reference>
<keyword evidence="1" id="KW-1133">Transmembrane helix</keyword>
<feature type="transmembrane region" description="Helical" evidence="1">
    <location>
        <begin position="30"/>
        <end position="52"/>
    </location>
</feature>
<evidence type="ECO:0000256" key="1">
    <source>
        <dbReference type="SAM" id="Phobius"/>
    </source>
</evidence>
<comment type="caution">
    <text evidence="2">The sequence shown here is derived from an EMBL/GenBank/DDBJ whole genome shotgun (WGS) entry which is preliminary data.</text>
</comment>
<accession>A0A2P8HRQ2</accession>
<dbReference type="EMBL" id="PYAW01000001">
    <property type="protein sequence ID" value="PSL48864.1"/>
    <property type="molecule type" value="Genomic_DNA"/>
</dbReference>
<evidence type="ECO:0000313" key="2">
    <source>
        <dbReference type="EMBL" id="PSL48864.1"/>
    </source>
</evidence>
<evidence type="ECO:0000313" key="3">
    <source>
        <dbReference type="Proteomes" id="UP000240971"/>
    </source>
</evidence>
<keyword evidence="3" id="KW-1185">Reference proteome</keyword>
<organism evidence="2 3">
    <name type="scientific">Chitinophaga niastensis</name>
    <dbReference type="NCBI Taxonomy" id="536980"/>
    <lineage>
        <taxon>Bacteria</taxon>
        <taxon>Pseudomonadati</taxon>
        <taxon>Bacteroidota</taxon>
        <taxon>Chitinophagia</taxon>
        <taxon>Chitinophagales</taxon>
        <taxon>Chitinophagaceae</taxon>
        <taxon>Chitinophaga</taxon>
    </lineage>
</organism>
<dbReference type="Proteomes" id="UP000240971">
    <property type="component" value="Unassembled WGS sequence"/>
</dbReference>
<keyword evidence="1" id="KW-0472">Membrane</keyword>
<gene>
    <name evidence="2" type="ORF">CLV51_101192</name>
</gene>